<dbReference type="FunFam" id="3.40.50.1100:FF:000006">
    <property type="entry name" value="Cysteine synthase"/>
    <property type="match status" value="1"/>
</dbReference>
<dbReference type="UniPathway" id="UPA00136">
    <property type="reaction ID" value="UER00200"/>
</dbReference>
<dbReference type="CDD" id="cd01561">
    <property type="entry name" value="CBS_like"/>
    <property type="match status" value="1"/>
</dbReference>
<dbReference type="InterPro" id="IPR001926">
    <property type="entry name" value="TrpB-like_PALP"/>
</dbReference>
<feature type="domain" description="Tryptophan synthase beta chain-like PALP" evidence="12">
    <location>
        <begin position="8"/>
        <end position="289"/>
    </location>
</feature>
<comment type="similarity">
    <text evidence="3">Belongs to the cysteine synthase/cystathionine beta-synthase family.</text>
</comment>
<protein>
    <recommendedName>
        <fullName evidence="4">cysteine synthase</fullName>
        <ecNumber evidence="4">2.5.1.47</ecNumber>
    </recommendedName>
</protein>
<reference evidence="13 15" key="1">
    <citation type="journal article" date="2016" name="Genome Announc.">
        <title>Complete Genome Sequences of Aerococcus christensenii CCUG 28831T, Aerococcus sanguinicola CCUG 43001T, Aerococcus urinae CCUG 36881T, Aerococcus urinaeequi CCUG 28094T, Aerococcus urinaehominis CCUG 42038 BT, and Aerococcus viridans CCUG 4311T.</title>
        <authorList>
            <person name="Carkaci D."/>
            <person name="Dargis R."/>
            <person name="Nielsen X.C."/>
            <person name="Skovgaard O."/>
            <person name="Fuursted K."/>
            <person name="Christensen J.J."/>
        </authorList>
    </citation>
    <scope>NUCLEOTIDE SEQUENCE [LARGE SCALE GENOMIC DNA]</scope>
    <source>
        <strain evidence="13 15">CCUG28094</strain>
    </source>
</reference>
<dbReference type="RefSeq" id="WP_016897834.1">
    <property type="nucleotide sequence ID" value="NZ_CP013988.1"/>
</dbReference>
<dbReference type="EC" id="2.5.1.47" evidence="4"/>
<feature type="binding site" evidence="10">
    <location>
        <position position="72"/>
    </location>
    <ligand>
        <name>pyridoxal 5'-phosphate</name>
        <dbReference type="ChEBI" id="CHEBI:597326"/>
    </ligand>
</feature>
<dbReference type="Pfam" id="PF00291">
    <property type="entry name" value="PALP"/>
    <property type="match status" value="1"/>
</dbReference>
<feature type="binding site" evidence="10">
    <location>
        <begin position="174"/>
        <end position="178"/>
    </location>
    <ligand>
        <name>pyridoxal 5'-phosphate</name>
        <dbReference type="ChEBI" id="CHEBI:597326"/>
    </ligand>
</feature>
<dbReference type="KEGG" id="aui:APT62_08615"/>
<evidence type="ECO:0000256" key="1">
    <source>
        <dbReference type="ARBA" id="ARBA00001933"/>
    </source>
</evidence>
<reference evidence="15" key="2">
    <citation type="submission" date="2016-01" db="EMBL/GenBank/DDBJ databases">
        <title>Six Aerococcus type strain genome sequencing and assembly using PacBio and Illumina Hiseq.</title>
        <authorList>
            <person name="Carkaci D."/>
            <person name="Dargis R."/>
            <person name="Nielsen X.C."/>
            <person name="Skovgaard O."/>
            <person name="Fuursted K."/>
            <person name="Christensen J.J."/>
        </authorList>
    </citation>
    <scope>NUCLEOTIDE SEQUENCE [LARGE SCALE GENOMIC DNA]</scope>
    <source>
        <strain evidence="15">CCUG28094</strain>
    </source>
</reference>
<dbReference type="Proteomes" id="UP000067698">
    <property type="component" value="Chromosome"/>
</dbReference>
<evidence type="ECO:0000313" key="16">
    <source>
        <dbReference type="Proteomes" id="UP000595091"/>
    </source>
</evidence>
<dbReference type="OrthoDB" id="9808024at2"/>
<dbReference type="Gene3D" id="3.40.50.1100">
    <property type="match status" value="2"/>
</dbReference>
<keyword evidence="5" id="KW-0028">Amino-acid biosynthesis</keyword>
<feature type="modified residue" description="N6-(pyridoxal phosphate)lysine" evidence="11">
    <location>
        <position position="42"/>
    </location>
</feature>
<name>A0A0U4XAB7_9LACT</name>
<evidence type="ECO:0000256" key="11">
    <source>
        <dbReference type="PIRSR" id="PIRSR605856-51"/>
    </source>
</evidence>
<evidence type="ECO:0000313" key="15">
    <source>
        <dbReference type="Proteomes" id="UP000067698"/>
    </source>
</evidence>
<evidence type="ECO:0000256" key="3">
    <source>
        <dbReference type="ARBA" id="ARBA00007103"/>
    </source>
</evidence>
<dbReference type="SUPFAM" id="SSF53686">
    <property type="entry name" value="Tryptophan synthase beta subunit-like PLP-dependent enzymes"/>
    <property type="match status" value="1"/>
</dbReference>
<dbReference type="InterPro" id="IPR036052">
    <property type="entry name" value="TrpB-like_PALP_sf"/>
</dbReference>
<dbReference type="AlphaFoldDB" id="A0A0U4XAB7"/>
<dbReference type="PANTHER" id="PTHR10314">
    <property type="entry name" value="CYSTATHIONINE BETA-SYNTHASE"/>
    <property type="match status" value="1"/>
</dbReference>
<dbReference type="InterPro" id="IPR005859">
    <property type="entry name" value="CysK"/>
</dbReference>
<evidence type="ECO:0000256" key="5">
    <source>
        <dbReference type="ARBA" id="ARBA00022605"/>
    </source>
</evidence>
<comment type="pathway">
    <text evidence="2">Amino-acid biosynthesis; L-cysteine biosynthesis; L-cysteine from L-serine: step 2/2.</text>
</comment>
<evidence type="ECO:0000256" key="10">
    <source>
        <dbReference type="PIRSR" id="PIRSR605856-50"/>
    </source>
</evidence>
<keyword evidence="6 14" id="KW-0808">Transferase</keyword>
<feature type="binding site" evidence="10">
    <location>
        <position position="262"/>
    </location>
    <ligand>
        <name>pyridoxal 5'-phosphate</name>
        <dbReference type="ChEBI" id="CHEBI:597326"/>
    </ligand>
</feature>
<gene>
    <name evidence="14" type="primary">cysK</name>
    <name evidence="13" type="ORF">AWM74_05505</name>
    <name evidence="14" type="ORF">IMX20_01050</name>
</gene>
<evidence type="ECO:0000256" key="7">
    <source>
        <dbReference type="ARBA" id="ARBA00022898"/>
    </source>
</evidence>
<evidence type="ECO:0000313" key="14">
    <source>
        <dbReference type="EMBL" id="QOQ79340.1"/>
    </source>
</evidence>
<evidence type="ECO:0000256" key="2">
    <source>
        <dbReference type="ARBA" id="ARBA00004962"/>
    </source>
</evidence>
<comment type="cofactor">
    <cofactor evidence="1 10">
        <name>pyridoxal 5'-phosphate</name>
        <dbReference type="ChEBI" id="CHEBI:597326"/>
    </cofactor>
</comment>
<evidence type="ECO:0000259" key="12">
    <source>
        <dbReference type="Pfam" id="PF00291"/>
    </source>
</evidence>
<dbReference type="NCBIfam" id="TIGR01139">
    <property type="entry name" value="cysK"/>
    <property type="match status" value="1"/>
</dbReference>
<dbReference type="NCBIfam" id="TIGR01136">
    <property type="entry name" value="cysKM"/>
    <property type="match status" value="1"/>
</dbReference>
<dbReference type="EMBL" id="CP014162">
    <property type="protein sequence ID" value="AMB97722.1"/>
    <property type="molecule type" value="Genomic_DNA"/>
</dbReference>
<dbReference type="InterPro" id="IPR050214">
    <property type="entry name" value="Cys_Synth/Cystath_Beta-Synth"/>
</dbReference>
<evidence type="ECO:0000256" key="9">
    <source>
        <dbReference type="ARBA" id="ARBA00047931"/>
    </source>
</evidence>
<evidence type="ECO:0000256" key="4">
    <source>
        <dbReference type="ARBA" id="ARBA00012681"/>
    </source>
</evidence>
<accession>A0A0U4XAB7</accession>
<reference evidence="14 16" key="3">
    <citation type="submission" date="2020-10" db="EMBL/GenBank/DDBJ databases">
        <title>Plasmid carrying two tetracycline resistance determinant.</title>
        <authorList>
            <person name="Yang Q."/>
        </authorList>
    </citation>
    <scope>NUCLEOTIDE SEQUENCE [LARGE SCALE GENOMIC DNA]</scope>
    <source>
        <strain evidence="14 16">T43</strain>
    </source>
</reference>
<comment type="catalytic activity">
    <reaction evidence="9">
        <text>O-acetyl-L-serine + hydrogen sulfide = L-cysteine + acetate</text>
        <dbReference type="Rhea" id="RHEA:14829"/>
        <dbReference type="ChEBI" id="CHEBI:29919"/>
        <dbReference type="ChEBI" id="CHEBI:30089"/>
        <dbReference type="ChEBI" id="CHEBI:35235"/>
        <dbReference type="ChEBI" id="CHEBI:58340"/>
        <dbReference type="EC" id="2.5.1.47"/>
    </reaction>
</comment>
<dbReference type="GO" id="GO:0006535">
    <property type="term" value="P:cysteine biosynthetic process from serine"/>
    <property type="evidence" value="ECO:0007669"/>
    <property type="project" value="InterPro"/>
</dbReference>
<evidence type="ECO:0000313" key="13">
    <source>
        <dbReference type="EMBL" id="AMB97722.1"/>
    </source>
</evidence>
<dbReference type="Proteomes" id="UP000595091">
    <property type="component" value="Chromosome"/>
</dbReference>
<sequence length="306" mass="31512">MLFENIVDAIGYTPLVKINGLDADSADIYVKLEKNNPSGSVKDRPVKYIVQDLLDSGKVAVGGTIVESTSGNTGVGLAMVGAALGINVVIVMPESMSIERRQLIQAYGAELILTDKSGGMSLAGETAEKIAAERNGVVFGQFTNGANVTAHEETTAKEILADLPNVDGFVAGIGTGGTVSGAGHVLKEKNPATVIWGGEPSDSPLLTEGKAGPHKIQGLGANFIPKVLDQSVLDKVAIVSNEDAIAAAKELATSQGIFAGFSSGANYVAAKELAKELGKGKVVVTVFPDSGERYLSTGQFGDGHAE</sequence>
<evidence type="ECO:0000256" key="8">
    <source>
        <dbReference type="ARBA" id="ARBA00023192"/>
    </source>
</evidence>
<organism evidence="14 16">
    <name type="scientific">Aerococcus urinaeequi</name>
    <dbReference type="NCBI Taxonomy" id="51665"/>
    <lineage>
        <taxon>Bacteria</taxon>
        <taxon>Bacillati</taxon>
        <taxon>Bacillota</taxon>
        <taxon>Bacilli</taxon>
        <taxon>Lactobacillales</taxon>
        <taxon>Aerococcaceae</taxon>
        <taxon>Aerococcus</taxon>
    </lineage>
</organism>
<dbReference type="GeneID" id="92867006"/>
<keyword evidence="7 10" id="KW-0663">Pyridoxal phosphate</keyword>
<dbReference type="GO" id="GO:0004124">
    <property type="term" value="F:cysteine synthase activity"/>
    <property type="evidence" value="ECO:0007669"/>
    <property type="project" value="UniProtKB-EC"/>
</dbReference>
<keyword evidence="8" id="KW-0198">Cysteine biosynthesis</keyword>
<evidence type="ECO:0000256" key="6">
    <source>
        <dbReference type="ARBA" id="ARBA00022679"/>
    </source>
</evidence>
<dbReference type="InterPro" id="IPR005856">
    <property type="entry name" value="Cys_synth"/>
</dbReference>
<proteinExistence type="inferred from homology"/>
<dbReference type="EMBL" id="CP063065">
    <property type="protein sequence ID" value="QOQ79340.1"/>
    <property type="molecule type" value="Genomic_DNA"/>
</dbReference>